<comment type="caution">
    <text evidence="1">The sequence shown here is derived from an EMBL/GenBank/DDBJ whole genome shotgun (WGS) entry which is preliminary data.</text>
</comment>
<protein>
    <submittedName>
        <fullName evidence="1">YqgE/AlgH family protein</fullName>
    </submittedName>
</protein>
<evidence type="ECO:0000313" key="1">
    <source>
        <dbReference type="EMBL" id="MBC8547521.1"/>
    </source>
</evidence>
<reference evidence="1" key="1">
    <citation type="submission" date="2020-08" db="EMBL/GenBank/DDBJ databases">
        <title>Genome public.</title>
        <authorList>
            <person name="Liu C."/>
            <person name="Sun Q."/>
        </authorList>
    </citation>
    <scope>NUCLEOTIDE SEQUENCE</scope>
    <source>
        <strain evidence="1">NSJ-31</strain>
    </source>
</reference>
<keyword evidence="2" id="KW-1185">Reference proteome</keyword>
<dbReference type="RefSeq" id="WP_249283563.1">
    <property type="nucleotide sequence ID" value="NZ_JACRST010000022.1"/>
</dbReference>
<evidence type="ECO:0000313" key="2">
    <source>
        <dbReference type="Proteomes" id="UP000653127"/>
    </source>
</evidence>
<dbReference type="SUPFAM" id="SSF51412">
    <property type="entry name" value="Inosine monophosphate dehydrogenase (IMPDH)"/>
    <property type="match status" value="1"/>
</dbReference>
<dbReference type="AlphaFoldDB" id="A0A926I5Q2"/>
<gene>
    <name evidence="1" type="ORF">H8711_11350</name>
</gene>
<dbReference type="InterPro" id="IPR013785">
    <property type="entry name" value="Aldolase_TIM"/>
</dbReference>
<name>A0A926I5Q2_9FIRM</name>
<proteinExistence type="predicted"/>
<dbReference type="Proteomes" id="UP000653127">
    <property type="component" value="Unassembled WGS sequence"/>
</dbReference>
<accession>A0A926I5Q2</accession>
<dbReference type="EMBL" id="JACRST010000022">
    <property type="protein sequence ID" value="MBC8547521.1"/>
    <property type="molecule type" value="Genomic_DNA"/>
</dbReference>
<sequence length="236" mass="25415">MAADFIPEFQGNLRKHCLRVPECIRRCSGIKIFGKRIKSIVFTTDVSIIRNVNADAVIAVYPFTPQPIITQAIMLAADIPVFCGVGGGITQGKRVVNIAHHAEHQGAMGVVVNAPTSNETLAAVAEEIDIPVIVTVVSEQEDIAARLRAGASIFNVSASAKTPMLVRRIREEFPEVAIIATGGPTDESILATIEAGANAITWTPPTNGEQTRIIMNKYRAYWAEHPPVNGPDQVPD</sequence>
<organism evidence="1 2">
    <name type="scientific">Ligaoa zhengdingensis</name>
    <dbReference type="NCBI Taxonomy" id="2763658"/>
    <lineage>
        <taxon>Bacteria</taxon>
        <taxon>Bacillati</taxon>
        <taxon>Bacillota</taxon>
        <taxon>Clostridia</taxon>
        <taxon>Eubacteriales</taxon>
        <taxon>Oscillospiraceae</taxon>
        <taxon>Ligaoa</taxon>
    </lineage>
</organism>
<dbReference type="Gene3D" id="3.20.20.70">
    <property type="entry name" value="Aldolase class I"/>
    <property type="match status" value="1"/>
</dbReference>